<dbReference type="EMBL" id="KK035802">
    <property type="protein sequence ID" value="EXM12248.1"/>
    <property type="molecule type" value="Genomic_DNA"/>
</dbReference>
<gene>
    <name evidence="1" type="ORF">FOTG_19251</name>
</gene>
<dbReference type="AlphaFoldDB" id="X0KFF8"/>
<accession>X0KFF8</accession>
<evidence type="ECO:0000313" key="1">
    <source>
        <dbReference type="EMBL" id="EXM12248.1"/>
    </source>
</evidence>
<organism evidence="1">
    <name type="scientific">Fusarium oxysporum f. sp. vasinfectum 25433</name>
    <dbReference type="NCBI Taxonomy" id="1089449"/>
    <lineage>
        <taxon>Eukaryota</taxon>
        <taxon>Fungi</taxon>
        <taxon>Dikarya</taxon>
        <taxon>Ascomycota</taxon>
        <taxon>Pezizomycotina</taxon>
        <taxon>Sordariomycetes</taxon>
        <taxon>Hypocreomycetidae</taxon>
        <taxon>Hypocreales</taxon>
        <taxon>Nectriaceae</taxon>
        <taxon>Fusarium</taxon>
        <taxon>Fusarium oxysporum species complex</taxon>
    </lineage>
</organism>
<reference evidence="1" key="1">
    <citation type="submission" date="2011-11" db="EMBL/GenBank/DDBJ databases">
        <title>The Genome Sequence of Fusarium oxysporum Cotton.</title>
        <authorList>
            <consortium name="The Broad Institute Genome Sequencing Platform"/>
            <person name="Ma L.-J."/>
            <person name="Gale L.R."/>
            <person name="Schwartz D.C."/>
            <person name="Zhou S."/>
            <person name="Corby-Kistler H."/>
            <person name="Young S.K."/>
            <person name="Zeng Q."/>
            <person name="Gargeya S."/>
            <person name="Fitzgerald M."/>
            <person name="Haas B."/>
            <person name="Abouelleil A."/>
            <person name="Alvarado L."/>
            <person name="Arachchi H.M."/>
            <person name="Berlin A."/>
            <person name="Brown A."/>
            <person name="Chapman S.B."/>
            <person name="Chen Z."/>
            <person name="Dunbar C."/>
            <person name="Freedman E."/>
            <person name="Gearin G."/>
            <person name="Goldberg J."/>
            <person name="Griggs A."/>
            <person name="Gujja S."/>
            <person name="Heiman D."/>
            <person name="Howarth C."/>
            <person name="Larson L."/>
            <person name="Lui A."/>
            <person name="MacDonald P.J.P."/>
            <person name="Montmayeur A."/>
            <person name="Murphy C."/>
            <person name="Neiman D."/>
            <person name="Pearson M."/>
            <person name="Priest M."/>
            <person name="Roberts A."/>
            <person name="Saif S."/>
            <person name="Shea T."/>
            <person name="Shenoy N."/>
            <person name="Sisk P."/>
            <person name="Stolte C."/>
            <person name="Sykes S."/>
            <person name="Wortman J."/>
            <person name="Nusbaum C."/>
            <person name="Birren B."/>
        </authorList>
    </citation>
    <scope>NUCLEOTIDE SEQUENCE [LARGE SCALE GENOMIC DNA]</scope>
    <source>
        <strain evidence="1">25433</strain>
    </source>
</reference>
<sequence length="34" mass="4192">MHLCTGLITRRRSIWNQKTWMTCMISWKRTFFTG</sequence>
<dbReference type="HOGENOM" id="CLU_3377145_0_0_1"/>
<proteinExistence type="predicted"/>
<name>X0KFF8_FUSOX</name>
<reference evidence="1" key="2">
    <citation type="submission" date="2014-03" db="EMBL/GenBank/DDBJ databases">
        <title>The Genome Annotation of Fusarium oxysporum Cotton.</title>
        <authorList>
            <consortium name="The Broad Institute Genomics Platform"/>
            <person name="Ma L.-J."/>
            <person name="Corby-Kistler H."/>
            <person name="Broz K."/>
            <person name="Gale L.R."/>
            <person name="Jonkers W."/>
            <person name="O'Donnell K."/>
            <person name="Ploetz R."/>
            <person name="Steinberg C."/>
            <person name="Schwartz D.C."/>
            <person name="VanEtten H."/>
            <person name="Zhou S."/>
            <person name="Young S.K."/>
            <person name="Zeng Q."/>
            <person name="Gargeya S."/>
            <person name="Fitzgerald M."/>
            <person name="Abouelleil A."/>
            <person name="Alvarado L."/>
            <person name="Chapman S.B."/>
            <person name="Gainer-Dewar J."/>
            <person name="Goldberg J."/>
            <person name="Griggs A."/>
            <person name="Gujja S."/>
            <person name="Hansen M."/>
            <person name="Howarth C."/>
            <person name="Imamovic A."/>
            <person name="Ireland A."/>
            <person name="Larimer J."/>
            <person name="McCowan C."/>
            <person name="Murphy C."/>
            <person name="Pearson M."/>
            <person name="Poon T.W."/>
            <person name="Priest M."/>
            <person name="Roberts A."/>
            <person name="Saif S."/>
            <person name="Shea T."/>
            <person name="Sykes S."/>
            <person name="Wortman J."/>
            <person name="Nusbaum C."/>
            <person name="Birren B."/>
        </authorList>
    </citation>
    <scope>NUCLEOTIDE SEQUENCE</scope>
    <source>
        <strain evidence="1">25433</strain>
    </source>
</reference>
<dbReference type="Proteomes" id="UP000030701">
    <property type="component" value="Unassembled WGS sequence"/>
</dbReference>
<protein>
    <submittedName>
        <fullName evidence="1">Uncharacterized protein</fullName>
    </submittedName>
</protein>